<protein>
    <recommendedName>
        <fullName evidence="8">AN1-type domain-containing protein</fullName>
    </recommendedName>
</protein>
<dbReference type="FunFam" id="4.10.1110.10:FF:000001">
    <property type="entry name" value="Zinc finger AN1-type containing 6"/>
    <property type="match status" value="1"/>
</dbReference>
<dbReference type="InterPro" id="IPR035896">
    <property type="entry name" value="AN1-like_Znf"/>
</dbReference>
<gene>
    <name evidence="9" type="ORF">EJB05_48907</name>
</gene>
<evidence type="ECO:0000256" key="7">
    <source>
        <dbReference type="SAM" id="MobiDB-lite"/>
    </source>
</evidence>
<dbReference type="Proteomes" id="UP000324897">
    <property type="component" value="Unassembled WGS sequence"/>
</dbReference>
<evidence type="ECO:0000259" key="8">
    <source>
        <dbReference type="PROSITE" id="PS51039"/>
    </source>
</evidence>
<dbReference type="SMART" id="SM00154">
    <property type="entry name" value="ZnF_AN1"/>
    <property type="match status" value="1"/>
</dbReference>
<dbReference type="GO" id="GO:0008270">
    <property type="term" value="F:zinc ion binding"/>
    <property type="evidence" value="ECO:0007669"/>
    <property type="project" value="UniProtKB-KW"/>
</dbReference>
<evidence type="ECO:0000256" key="3">
    <source>
        <dbReference type="ARBA" id="ARBA00022771"/>
    </source>
</evidence>
<feature type="domain" description="AN1-type" evidence="8">
    <location>
        <begin position="75"/>
        <end position="121"/>
    </location>
</feature>
<keyword evidence="10" id="KW-1185">Reference proteome</keyword>
<comment type="function">
    <text evidence="1">May be involved in environmental stress response.</text>
</comment>
<dbReference type="PANTHER" id="PTHR10634">
    <property type="entry name" value="AN1-TYPE ZINC FINGER PROTEIN"/>
    <property type="match status" value="1"/>
</dbReference>
<dbReference type="SUPFAM" id="SSF118310">
    <property type="entry name" value="AN1-like Zinc finger"/>
    <property type="match status" value="1"/>
</dbReference>
<dbReference type="PROSITE" id="PS51039">
    <property type="entry name" value="ZF_AN1"/>
    <property type="match status" value="1"/>
</dbReference>
<feature type="region of interest" description="Disordered" evidence="7">
    <location>
        <begin position="44"/>
        <end position="69"/>
    </location>
</feature>
<evidence type="ECO:0000256" key="6">
    <source>
        <dbReference type="PROSITE-ProRule" id="PRU00449"/>
    </source>
</evidence>
<organism evidence="9 10">
    <name type="scientific">Eragrostis curvula</name>
    <name type="common">weeping love grass</name>
    <dbReference type="NCBI Taxonomy" id="38414"/>
    <lineage>
        <taxon>Eukaryota</taxon>
        <taxon>Viridiplantae</taxon>
        <taxon>Streptophyta</taxon>
        <taxon>Embryophyta</taxon>
        <taxon>Tracheophyta</taxon>
        <taxon>Spermatophyta</taxon>
        <taxon>Magnoliopsida</taxon>
        <taxon>Liliopsida</taxon>
        <taxon>Poales</taxon>
        <taxon>Poaceae</taxon>
        <taxon>PACMAD clade</taxon>
        <taxon>Chloridoideae</taxon>
        <taxon>Eragrostideae</taxon>
        <taxon>Eragrostidinae</taxon>
        <taxon>Eragrostis</taxon>
    </lineage>
</organism>
<proteinExistence type="predicted"/>
<name>A0A5J9T403_9POAL</name>
<evidence type="ECO:0000313" key="9">
    <source>
        <dbReference type="EMBL" id="TVU05728.1"/>
    </source>
</evidence>
<dbReference type="Pfam" id="PF01428">
    <property type="entry name" value="zf-AN1"/>
    <property type="match status" value="1"/>
</dbReference>
<keyword evidence="3 6" id="KW-0863">Zinc-finger</keyword>
<keyword evidence="5" id="KW-0346">Stress response</keyword>
<dbReference type="Gramene" id="TVU05728">
    <property type="protein sequence ID" value="TVU05728"/>
    <property type="gene ID" value="EJB05_48907"/>
</dbReference>
<dbReference type="Gene3D" id="4.10.1110.10">
    <property type="entry name" value="AN1-like Zinc finger"/>
    <property type="match status" value="1"/>
</dbReference>
<evidence type="ECO:0000313" key="10">
    <source>
        <dbReference type="Proteomes" id="UP000324897"/>
    </source>
</evidence>
<comment type="caution">
    <text evidence="9">The sequence shown here is derived from an EMBL/GenBank/DDBJ whole genome shotgun (WGS) entry which is preliminary data.</text>
</comment>
<dbReference type="InterPro" id="IPR050652">
    <property type="entry name" value="AN1_A20_ZnFinger"/>
</dbReference>
<evidence type="ECO:0000256" key="4">
    <source>
        <dbReference type="ARBA" id="ARBA00022833"/>
    </source>
</evidence>
<dbReference type="EMBL" id="RWGY01000051">
    <property type="protein sequence ID" value="TVU05728.1"/>
    <property type="molecule type" value="Genomic_DNA"/>
</dbReference>
<feature type="non-terminal residue" evidence="9">
    <location>
        <position position="1"/>
    </location>
</feature>
<evidence type="ECO:0000256" key="5">
    <source>
        <dbReference type="ARBA" id="ARBA00023016"/>
    </source>
</evidence>
<dbReference type="OrthoDB" id="428577at2759"/>
<keyword evidence="4" id="KW-0862">Zinc</keyword>
<dbReference type="InterPro" id="IPR000058">
    <property type="entry name" value="Znf_AN1"/>
</dbReference>
<dbReference type="AlphaFoldDB" id="A0A5J9T403"/>
<accession>A0A5J9T403</accession>
<reference evidence="9 10" key="1">
    <citation type="journal article" date="2019" name="Sci. Rep.">
        <title>A high-quality genome of Eragrostis curvula grass provides insights into Poaceae evolution and supports new strategies to enhance forage quality.</title>
        <authorList>
            <person name="Carballo J."/>
            <person name="Santos B.A.C.M."/>
            <person name="Zappacosta D."/>
            <person name="Garbus I."/>
            <person name="Selva J.P."/>
            <person name="Gallo C.A."/>
            <person name="Diaz A."/>
            <person name="Albertini E."/>
            <person name="Caccamo M."/>
            <person name="Echenique V."/>
        </authorList>
    </citation>
    <scope>NUCLEOTIDE SEQUENCE [LARGE SCALE GENOMIC DNA]</scope>
    <source>
        <strain evidence="10">cv. Victoria</strain>
        <tissue evidence="9">Leaf</tissue>
    </source>
</reference>
<dbReference type="PANTHER" id="PTHR10634:SF147">
    <property type="entry name" value="A20-TYPE DOMAIN-CONTAINING PROTEIN"/>
    <property type="match status" value="1"/>
</dbReference>
<sequence>MAAVVEALEDMAVTVRLWPAVAYRNAISAKIHTDLEDRRRRARLVGDDQGRQGRHRARSASASTDPMVEEAPVVKAAPNRCAECRKKVGLLGFACRCGGTFCSVHRYAEKHACDFDFKSADREQIAKNNPLVVAPKINKI</sequence>
<evidence type="ECO:0000256" key="1">
    <source>
        <dbReference type="ARBA" id="ARBA00003732"/>
    </source>
</evidence>
<evidence type="ECO:0000256" key="2">
    <source>
        <dbReference type="ARBA" id="ARBA00022723"/>
    </source>
</evidence>
<keyword evidence="2" id="KW-0479">Metal-binding</keyword>